<reference evidence="2 3" key="1">
    <citation type="journal article" date="2016" name="Environ. Microbiol.">
        <title>Genomic resolution of a cold subsurface aquifer community provides metabolic insights for novel microbes adapted to high CO concentrations.</title>
        <authorList>
            <person name="Probst A.J."/>
            <person name="Castelle C.J."/>
            <person name="Singh A."/>
            <person name="Brown C.T."/>
            <person name="Anantharaman K."/>
            <person name="Sharon I."/>
            <person name="Hug L.A."/>
            <person name="Burstein D."/>
            <person name="Emerson J.B."/>
            <person name="Thomas B.C."/>
            <person name="Banfield J.F."/>
        </authorList>
    </citation>
    <scope>NUCLEOTIDE SEQUENCE [LARGE SCALE GENOMIC DNA]</scope>
    <source>
        <strain evidence="2">CG2_30_40_21</strain>
    </source>
</reference>
<accession>A0A1J5E889</accession>
<evidence type="ECO:0000313" key="3">
    <source>
        <dbReference type="Proteomes" id="UP000183085"/>
    </source>
</evidence>
<feature type="domain" description="PIN" evidence="1">
    <location>
        <begin position="5"/>
        <end position="119"/>
    </location>
</feature>
<name>A0A1J5E889_9BACT</name>
<proteinExistence type="predicted"/>
<gene>
    <name evidence="2" type="ORF">AUJ95_05525</name>
</gene>
<comment type="caution">
    <text evidence="2">The sequence shown here is derived from an EMBL/GenBank/DDBJ whole genome shotgun (WGS) entry which is preliminary data.</text>
</comment>
<dbReference type="Pfam" id="PF01850">
    <property type="entry name" value="PIN"/>
    <property type="match status" value="1"/>
</dbReference>
<dbReference type="InterPro" id="IPR002716">
    <property type="entry name" value="PIN_dom"/>
</dbReference>
<dbReference type="GO" id="GO:0003677">
    <property type="term" value="F:DNA binding"/>
    <property type="evidence" value="ECO:0007669"/>
    <property type="project" value="UniProtKB-KW"/>
</dbReference>
<dbReference type="Proteomes" id="UP000183085">
    <property type="component" value="Unassembled WGS sequence"/>
</dbReference>
<evidence type="ECO:0000313" key="2">
    <source>
        <dbReference type="EMBL" id="OIP39502.1"/>
    </source>
</evidence>
<dbReference type="AlphaFoldDB" id="A0A1J5E889"/>
<dbReference type="InterPro" id="IPR029060">
    <property type="entry name" value="PIN-like_dom_sf"/>
</dbReference>
<organism evidence="2 3">
    <name type="scientific">Candidatus Desantisbacteria bacterium CG2_30_40_21</name>
    <dbReference type="NCBI Taxonomy" id="1817895"/>
    <lineage>
        <taxon>Bacteria</taxon>
        <taxon>Candidatus Desantisiibacteriota</taxon>
    </lineage>
</organism>
<protein>
    <submittedName>
        <fullName evidence="2">DNA-binding protein</fullName>
    </submittedName>
</protein>
<dbReference type="Gene3D" id="3.40.50.1010">
    <property type="entry name" value="5'-nuclease"/>
    <property type="match status" value="1"/>
</dbReference>
<keyword evidence="2" id="KW-0238">DNA-binding</keyword>
<evidence type="ECO:0000259" key="1">
    <source>
        <dbReference type="Pfam" id="PF01850"/>
    </source>
</evidence>
<dbReference type="EMBL" id="MNYI01000147">
    <property type="protein sequence ID" value="OIP39502.1"/>
    <property type="molecule type" value="Genomic_DNA"/>
</dbReference>
<dbReference type="STRING" id="1817895.AUJ95_05525"/>
<sequence>MKESIYLETTVVSYYTSKPSRDIIALAHQEITRQWWTMAISRFNVFISEVVIKEAKLGDQEAAKRRLEELKDFPHLELTDKVEEIAQVYMENLEIPEKSFRDVAHLAVASVYNIDYLVTWNCTHLANGEIIKKLIRLNESFGIHTPIICTPEELMEV</sequence>
<dbReference type="CDD" id="cd18687">
    <property type="entry name" value="PIN_VapC-like"/>
    <property type="match status" value="1"/>
</dbReference>
<dbReference type="SUPFAM" id="SSF88723">
    <property type="entry name" value="PIN domain-like"/>
    <property type="match status" value="1"/>
</dbReference>